<keyword evidence="3" id="KW-0813">Transport</keyword>
<feature type="signal peptide" evidence="6">
    <location>
        <begin position="1"/>
        <end position="27"/>
    </location>
</feature>
<dbReference type="InterPro" id="IPR006059">
    <property type="entry name" value="SBP"/>
</dbReference>
<evidence type="ECO:0000256" key="3">
    <source>
        <dbReference type="ARBA" id="ARBA00022448"/>
    </source>
</evidence>
<keyword evidence="7" id="KW-0449">Lipoprotein</keyword>
<dbReference type="SUPFAM" id="SSF53850">
    <property type="entry name" value="Periplasmic binding protein-like II"/>
    <property type="match status" value="1"/>
</dbReference>
<dbReference type="Pfam" id="PF01547">
    <property type="entry name" value="SBP_bac_1"/>
    <property type="match status" value="1"/>
</dbReference>
<keyword evidence="8" id="KW-1185">Reference proteome</keyword>
<dbReference type="Gene3D" id="3.40.190.10">
    <property type="entry name" value="Periplasmic binding protein-like II"/>
    <property type="match status" value="1"/>
</dbReference>
<feature type="chain" id="PRO_5047440130" evidence="6">
    <location>
        <begin position="28"/>
        <end position="469"/>
    </location>
</feature>
<feature type="region of interest" description="Disordered" evidence="5">
    <location>
        <begin position="29"/>
        <end position="54"/>
    </location>
</feature>
<comment type="similarity">
    <text evidence="2">Belongs to the bacterial solute-binding protein 1 family.</text>
</comment>
<evidence type="ECO:0000256" key="2">
    <source>
        <dbReference type="ARBA" id="ARBA00008520"/>
    </source>
</evidence>
<dbReference type="PANTHER" id="PTHR43649:SF31">
    <property type="entry name" value="SN-GLYCEROL-3-PHOSPHATE-BINDING PERIPLASMIC PROTEIN UGPB"/>
    <property type="match status" value="1"/>
</dbReference>
<organism evidence="7 8">
    <name type="scientific">Streptomyces pseudogriseolus</name>
    <name type="common">Streptomyces gancidicus</name>
    <name type="synonym">Streptomyces rubiginosus</name>
    <dbReference type="NCBI Taxonomy" id="36817"/>
    <lineage>
        <taxon>Bacteria</taxon>
        <taxon>Bacillati</taxon>
        <taxon>Actinomycetota</taxon>
        <taxon>Actinomycetes</taxon>
        <taxon>Kitasatosporales</taxon>
        <taxon>Streptomycetaceae</taxon>
        <taxon>Streptomyces</taxon>
        <taxon>Streptomyces pseudogriseolus group</taxon>
    </lineage>
</organism>
<evidence type="ECO:0000313" key="7">
    <source>
        <dbReference type="EMBL" id="GGS28760.1"/>
    </source>
</evidence>
<evidence type="ECO:0000313" key="8">
    <source>
        <dbReference type="Proteomes" id="UP000597853"/>
    </source>
</evidence>
<proteinExistence type="inferred from homology"/>
<name>A0ABQ2SGV0_STREZ</name>
<keyword evidence="4 6" id="KW-0732">Signal</keyword>
<reference evidence="8" key="1">
    <citation type="journal article" date="2019" name="Int. J. Syst. Evol. Microbiol.">
        <title>The Global Catalogue of Microorganisms (GCM) 10K type strain sequencing project: providing services to taxonomists for standard genome sequencing and annotation.</title>
        <authorList>
            <consortium name="The Broad Institute Genomics Platform"/>
            <consortium name="The Broad Institute Genome Sequencing Center for Infectious Disease"/>
            <person name="Wu L."/>
            <person name="Ma J."/>
        </authorList>
    </citation>
    <scope>NUCLEOTIDE SEQUENCE [LARGE SCALE GENOMIC DNA]</scope>
    <source>
        <strain evidence="8">JCM 4416</strain>
    </source>
</reference>
<gene>
    <name evidence="7" type="ORF">GCM10010285_03910</name>
</gene>
<dbReference type="EMBL" id="BMTX01000001">
    <property type="protein sequence ID" value="GGS28760.1"/>
    <property type="molecule type" value="Genomic_DNA"/>
</dbReference>
<dbReference type="PROSITE" id="PS51257">
    <property type="entry name" value="PROKAR_LIPOPROTEIN"/>
    <property type="match status" value="1"/>
</dbReference>
<protein>
    <submittedName>
        <fullName evidence="7">Lipoprotein</fullName>
    </submittedName>
</protein>
<comment type="subcellular location">
    <subcellularLocation>
        <location evidence="1">Cell envelope</location>
    </subcellularLocation>
</comment>
<evidence type="ECO:0000256" key="6">
    <source>
        <dbReference type="SAM" id="SignalP"/>
    </source>
</evidence>
<dbReference type="Proteomes" id="UP000597853">
    <property type="component" value="Unassembled WGS sequence"/>
</dbReference>
<accession>A0ABQ2SGV0</accession>
<dbReference type="NCBIfam" id="TIGR03851">
    <property type="entry name" value="chitin_NgcE"/>
    <property type="match status" value="1"/>
</dbReference>
<dbReference type="InterPro" id="IPR022386">
    <property type="entry name" value="Chitin_NgcE"/>
</dbReference>
<comment type="caution">
    <text evidence="7">The sequence shown here is derived from an EMBL/GenBank/DDBJ whole genome shotgun (WGS) entry which is preliminary data.</text>
</comment>
<dbReference type="PROSITE" id="PS51318">
    <property type="entry name" value="TAT"/>
    <property type="match status" value="1"/>
</dbReference>
<dbReference type="InterPro" id="IPR006311">
    <property type="entry name" value="TAT_signal"/>
</dbReference>
<sequence length="469" mass="50521">MTIRAGSLDRRTLLRGAIATAAMGSFAAACSSPSSKDGDGGSGPKGEKSATNPFGVAANSTVEAAIFDGGYGTDYVDYTNQVLGSQVKGLEVQVKPVVDIAPQLQPRFVGGNPPDLIDNSGEDQIGFLGILDQLEELDDLFEANTYEGKKIADIVYPGVKTPGTFRDKFVALNYVMTVYGVWYSKTLFEENGWTPPKTWDEALDLGQQAKKKGKYLFVHGKEAATYYRTLLIDSAIKEGGDEVRLGLENLEKGCWSHPAIQGVIKVMETMVRQKMFVPGGSGTQFQKAQAIWSNDQKALLYPSGGWIENEMKKATKADFQMTGFPSMTLTDKPALPYESLRAAAGEPFIVPAQGKNPAGAKEVLRAMLSEKAAANFSKTKLAPTIVKGTVPADGYGSTALVSQTTMLEAAGTNIFNYMFVETYGMNTDQLVPWNSFLAGDLDGKGLTSALQKISDKVREDDSVDKVKVS</sequence>
<evidence type="ECO:0000256" key="5">
    <source>
        <dbReference type="SAM" id="MobiDB-lite"/>
    </source>
</evidence>
<evidence type="ECO:0000256" key="1">
    <source>
        <dbReference type="ARBA" id="ARBA00004196"/>
    </source>
</evidence>
<dbReference type="PANTHER" id="PTHR43649">
    <property type="entry name" value="ARABINOSE-BINDING PROTEIN-RELATED"/>
    <property type="match status" value="1"/>
</dbReference>
<dbReference type="InterPro" id="IPR050490">
    <property type="entry name" value="Bact_solute-bd_prot1"/>
</dbReference>
<evidence type="ECO:0000256" key="4">
    <source>
        <dbReference type="ARBA" id="ARBA00022729"/>
    </source>
</evidence>